<evidence type="ECO:0000256" key="1">
    <source>
        <dbReference type="SAM" id="MobiDB-lite"/>
    </source>
</evidence>
<feature type="region of interest" description="Disordered" evidence="1">
    <location>
        <begin position="1"/>
        <end position="37"/>
    </location>
</feature>
<evidence type="ECO:0000313" key="3">
    <source>
        <dbReference type="Proteomes" id="UP000026961"/>
    </source>
</evidence>
<dbReference type="Proteomes" id="UP000026961">
    <property type="component" value="Chromosome 1"/>
</dbReference>
<reference evidence="2" key="2">
    <citation type="submission" date="2015-04" db="UniProtKB">
        <authorList>
            <consortium name="EnsemblPlants"/>
        </authorList>
    </citation>
    <scope>IDENTIFICATION</scope>
</reference>
<reference evidence="2" key="1">
    <citation type="submission" date="2013-08" db="EMBL/GenBank/DDBJ databases">
        <title>Oryza genome evolution.</title>
        <authorList>
            <person name="Wing R.A."/>
            <person name="Panaud O."/>
            <person name="Oliveira A.C."/>
        </authorList>
    </citation>
    <scope>NUCLEOTIDE SEQUENCE</scope>
</reference>
<name>A0A0D9YBJ1_9ORYZ</name>
<reference evidence="2" key="3">
    <citation type="submission" date="2018-05" db="EMBL/GenBank/DDBJ databases">
        <title>OgluRS3 (Oryza glumaepatula Reference Sequence Version 3).</title>
        <authorList>
            <person name="Zhang J."/>
            <person name="Kudrna D."/>
            <person name="Lee S."/>
            <person name="Talag J."/>
            <person name="Welchert J."/>
            <person name="Wing R.A."/>
        </authorList>
    </citation>
    <scope>NUCLEOTIDE SEQUENCE [LARGE SCALE GENOMIC DNA]</scope>
</reference>
<dbReference type="EnsemblPlants" id="OGLUM01G26010.2">
    <property type="protein sequence ID" value="OGLUM01G26010.2"/>
    <property type="gene ID" value="OGLUM01G26010"/>
</dbReference>
<evidence type="ECO:0000313" key="2">
    <source>
        <dbReference type="EnsemblPlants" id="OGLUM01G26010.2"/>
    </source>
</evidence>
<accession>A0A0D9YBJ1</accession>
<protein>
    <submittedName>
        <fullName evidence="2">Uncharacterized protein</fullName>
    </submittedName>
</protein>
<dbReference type="AlphaFoldDB" id="A0A0D9YBJ1"/>
<dbReference type="HOGENOM" id="CLU_2964607_0_0_1"/>
<organism evidence="2">
    <name type="scientific">Oryza glumipatula</name>
    <dbReference type="NCBI Taxonomy" id="40148"/>
    <lineage>
        <taxon>Eukaryota</taxon>
        <taxon>Viridiplantae</taxon>
        <taxon>Streptophyta</taxon>
        <taxon>Embryophyta</taxon>
        <taxon>Tracheophyta</taxon>
        <taxon>Spermatophyta</taxon>
        <taxon>Magnoliopsida</taxon>
        <taxon>Liliopsida</taxon>
        <taxon>Poales</taxon>
        <taxon>Poaceae</taxon>
        <taxon>BOP clade</taxon>
        <taxon>Oryzoideae</taxon>
        <taxon>Oryzeae</taxon>
        <taxon>Oryzinae</taxon>
        <taxon>Oryza</taxon>
    </lineage>
</organism>
<dbReference type="Gramene" id="OGLUM01G26010.2">
    <property type="protein sequence ID" value="OGLUM01G26010.2"/>
    <property type="gene ID" value="OGLUM01G26010"/>
</dbReference>
<proteinExistence type="predicted"/>
<sequence>MCLLPANSHTPFPSPNGGGAARRRDRLSRSPGWPRGVHRAARHLRAQLLGHQALKLAHP</sequence>
<keyword evidence="3" id="KW-1185">Reference proteome</keyword>